<dbReference type="InterPro" id="IPR011990">
    <property type="entry name" value="TPR-like_helical_dom_sf"/>
</dbReference>
<protein>
    <submittedName>
        <fullName evidence="2">Uncharacterized protein</fullName>
    </submittedName>
</protein>
<keyword evidence="1" id="KW-1133">Transmembrane helix</keyword>
<dbReference type="EMBL" id="MFZI01000017">
    <property type="protein sequence ID" value="OGK21455.1"/>
    <property type="molecule type" value="Genomic_DNA"/>
</dbReference>
<feature type="transmembrane region" description="Helical" evidence="1">
    <location>
        <begin position="12"/>
        <end position="30"/>
    </location>
</feature>
<dbReference type="Gene3D" id="1.25.40.10">
    <property type="entry name" value="Tetratricopeptide repeat domain"/>
    <property type="match status" value="1"/>
</dbReference>
<reference evidence="2 3" key="1">
    <citation type="journal article" date="2016" name="Nat. Commun.">
        <title>Thousands of microbial genomes shed light on interconnected biogeochemical processes in an aquifer system.</title>
        <authorList>
            <person name="Anantharaman K."/>
            <person name="Brown C.T."/>
            <person name="Hug L.A."/>
            <person name="Sharon I."/>
            <person name="Castelle C.J."/>
            <person name="Probst A.J."/>
            <person name="Thomas B.C."/>
            <person name="Singh A."/>
            <person name="Wilkins M.J."/>
            <person name="Karaoz U."/>
            <person name="Brodie E.L."/>
            <person name="Williams K.H."/>
            <person name="Hubbard S.S."/>
            <person name="Banfield J.F."/>
        </authorList>
    </citation>
    <scope>NUCLEOTIDE SEQUENCE [LARGE SCALE GENOMIC DNA]</scope>
</reference>
<accession>A0A1F7GRG1</accession>
<sequence>MVKIRHRAKNYTFVLLSIFGISFLLVYLSVNILSSQLISPLYFQIIKEDRKSFIVFLEKIKDFSSFPYFLGMHKRIYGNRIEQDVFAKEVKRKETIQNLELFLTRNPKSRDILYRLSLLYRDEGNQTKADEYLNKARVIDPVIK</sequence>
<keyword evidence="1" id="KW-0812">Transmembrane</keyword>
<dbReference type="SUPFAM" id="SSF48452">
    <property type="entry name" value="TPR-like"/>
    <property type="match status" value="1"/>
</dbReference>
<dbReference type="Proteomes" id="UP000177026">
    <property type="component" value="Unassembled WGS sequence"/>
</dbReference>
<evidence type="ECO:0000256" key="1">
    <source>
        <dbReference type="SAM" id="Phobius"/>
    </source>
</evidence>
<evidence type="ECO:0000313" key="3">
    <source>
        <dbReference type="Proteomes" id="UP000177026"/>
    </source>
</evidence>
<gene>
    <name evidence="2" type="ORF">A2866_02055</name>
</gene>
<comment type="caution">
    <text evidence="2">The sequence shown here is derived from an EMBL/GenBank/DDBJ whole genome shotgun (WGS) entry which is preliminary data.</text>
</comment>
<evidence type="ECO:0000313" key="2">
    <source>
        <dbReference type="EMBL" id="OGK21455.1"/>
    </source>
</evidence>
<keyword evidence="1" id="KW-0472">Membrane</keyword>
<dbReference type="AlphaFoldDB" id="A0A1F7GRG1"/>
<proteinExistence type="predicted"/>
<name>A0A1F7GRG1_9BACT</name>
<organism evidence="2 3">
    <name type="scientific">Candidatus Roizmanbacteria bacterium RIFCSPHIGHO2_01_FULL_39_8</name>
    <dbReference type="NCBI Taxonomy" id="1802033"/>
    <lineage>
        <taxon>Bacteria</taxon>
        <taxon>Candidatus Roizmaniibacteriota</taxon>
    </lineage>
</organism>